<accession>A0ABZ2YPY9</accession>
<keyword evidence="2" id="KW-0902">Two-component regulatory system</keyword>
<dbReference type="InterPro" id="IPR001867">
    <property type="entry name" value="OmpR/PhoB-type_DNA-bd"/>
</dbReference>
<dbReference type="SMART" id="SM00862">
    <property type="entry name" value="Trans_reg_C"/>
    <property type="match status" value="1"/>
</dbReference>
<gene>
    <name evidence="8" type="ORF">WJU16_02170</name>
</gene>
<dbReference type="Gene3D" id="3.40.50.2300">
    <property type="match status" value="1"/>
</dbReference>
<dbReference type="Pfam" id="PF00486">
    <property type="entry name" value="Trans_reg_C"/>
    <property type="match status" value="1"/>
</dbReference>
<sequence>MKINILFVEDETDLGNVVSQYLEVMDASVTWCTNGPDALRTFQANPAAFDILLLDVSLPQMDGFQLAREVLKTAPDTSFLFLTARKEKQDRMQGLHIGADDYITKPFDIDELVLRIRNIVRRRTGGGPVVNCMHIGDVQYYKDSLKLRIPDRKDVTLTPREAELFEFLFKHSNRVVKREEILVQLWGDNDYFLGRSLDVFISRLRKLLQHSQKVTIENVYGLGYILKDQSRDAG</sequence>
<dbReference type="InterPro" id="IPR001789">
    <property type="entry name" value="Sig_transdc_resp-reg_receiver"/>
</dbReference>
<evidence type="ECO:0000256" key="4">
    <source>
        <dbReference type="PROSITE-ProRule" id="PRU00169"/>
    </source>
</evidence>
<dbReference type="RefSeq" id="WP_341836685.1">
    <property type="nucleotide sequence ID" value="NZ_CP149822.1"/>
</dbReference>
<dbReference type="PANTHER" id="PTHR48111:SF40">
    <property type="entry name" value="PHOSPHATE REGULON TRANSCRIPTIONAL REGULATORY PROTEIN PHOB"/>
    <property type="match status" value="1"/>
</dbReference>
<dbReference type="CDD" id="cd00383">
    <property type="entry name" value="trans_reg_C"/>
    <property type="match status" value="1"/>
</dbReference>
<name>A0ABZ2YPY9_9BACT</name>
<dbReference type="Gene3D" id="6.10.250.690">
    <property type="match status" value="1"/>
</dbReference>
<dbReference type="SUPFAM" id="SSF52172">
    <property type="entry name" value="CheY-like"/>
    <property type="match status" value="1"/>
</dbReference>
<dbReference type="InterPro" id="IPR039420">
    <property type="entry name" value="WalR-like"/>
</dbReference>
<feature type="DNA-binding region" description="OmpR/PhoB-type" evidence="5">
    <location>
        <begin position="130"/>
        <end position="228"/>
    </location>
</feature>
<dbReference type="InterPro" id="IPR016032">
    <property type="entry name" value="Sig_transdc_resp-reg_C-effctor"/>
</dbReference>
<dbReference type="EMBL" id="CP149822">
    <property type="protein sequence ID" value="WZN41841.1"/>
    <property type="molecule type" value="Genomic_DNA"/>
</dbReference>
<evidence type="ECO:0000256" key="2">
    <source>
        <dbReference type="ARBA" id="ARBA00023012"/>
    </source>
</evidence>
<keyword evidence="9" id="KW-1185">Reference proteome</keyword>
<dbReference type="PROSITE" id="PS50110">
    <property type="entry name" value="RESPONSE_REGULATORY"/>
    <property type="match status" value="1"/>
</dbReference>
<feature type="modified residue" description="4-aspartylphosphate" evidence="4">
    <location>
        <position position="55"/>
    </location>
</feature>
<dbReference type="Proteomes" id="UP001485459">
    <property type="component" value="Chromosome"/>
</dbReference>
<dbReference type="SUPFAM" id="SSF46894">
    <property type="entry name" value="C-terminal effector domain of the bipartite response regulators"/>
    <property type="match status" value="1"/>
</dbReference>
<feature type="domain" description="OmpR/PhoB-type" evidence="7">
    <location>
        <begin position="130"/>
        <end position="228"/>
    </location>
</feature>
<dbReference type="PROSITE" id="PS51755">
    <property type="entry name" value="OMPR_PHOB"/>
    <property type="match status" value="1"/>
</dbReference>
<evidence type="ECO:0000313" key="9">
    <source>
        <dbReference type="Proteomes" id="UP001485459"/>
    </source>
</evidence>
<evidence type="ECO:0000313" key="8">
    <source>
        <dbReference type="EMBL" id="WZN41841.1"/>
    </source>
</evidence>
<dbReference type="InterPro" id="IPR011006">
    <property type="entry name" value="CheY-like_superfamily"/>
</dbReference>
<evidence type="ECO:0000259" key="7">
    <source>
        <dbReference type="PROSITE" id="PS51755"/>
    </source>
</evidence>
<protein>
    <submittedName>
        <fullName evidence="8">Response regulator transcription factor</fullName>
    </submittedName>
</protein>
<organism evidence="8 9">
    <name type="scientific">Chitinophaga pollutisoli</name>
    <dbReference type="NCBI Taxonomy" id="3133966"/>
    <lineage>
        <taxon>Bacteria</taxon>
        <taxon>Pseudomonadati</taxon>
        <taxon>Bacteroidota</taxon>
        <taxon>Chitinophagia</taxon>
        <taxon>Chitinophagales</taxon>
        <taxon>Chitinophagaceae</taxon>
        <taxon>Chitinophaga</taxon>
    </lineage>
</organism>
<feature type="domain" description="Response regulatory" evidence="6">
    <location>
        <begin position="4"/>
        <end position="120"/>
    </location>
</feature>
<evidence type="ECO:0000259" key="6">
    <source>
        <dbReference type="PROSITE" id="PS50110"/>
    </source>
</evidence>
<evidence type="ECO:0000256" key="3">
    <source>
        <dbReference type="ARBA" id="ARBA00023125"/>
    </source>
</evidence>
<evidence type="ECO:0000256" key="5">
    <source>
        <dbReference type="PROSITE-ProRule" id="PRU01091"/>
    </source>
</evidence>
<reference evidence="9" key="1">
    <citation type="submission" date="2024-03" db="EMBL/GenBank/DDBJ databases">
        <title>Chitinophaga horti sp. nov., isolated from garden soil.</title>
        <authorList>
            <person name="Lee D.S."/>
            <person name="Han D.M."/>
            <person name="Baek J.H."/>
            <person name="Choi D.G."/>
            <person name="Jeon J.H."/>
            <person name="Jeon C.O."/>
        </authorList>
    </citation>
    <scope>NUCLEOTIDE SEQUENCE [LARGE SCALE GENOMIC DNA]</scope>
    <source>
        <strain evidence="9">GPA1</strain>
    </source>
</reference>
<keyword evidence="1 4" id="KW-0597">Phosphoprotein</keyword>
<dbReference type="InterPro" id="IPR036388">
    <property type="entry name" value="WH-like_DNA-bd_sf"/>
</dbReference>
<evidence type="ECO:0000256" key="1">
    <source>
        <dbReference type="ARBA" id="ARBA00022553"/>
    </source>
</evidence>
<dbReference type="Pfam" id="PF00072">
    <property type="entry name" value="Response_reg"/>
    <property type="match status" value="1"/>
</dbReference>
<proteinExistence type="predicted"/>
<dbReference type="SMART" id="SM00448">
    <property type="entry name" value="REC"/>
    <property type="match status" value="1"/>
</dbReference>
<dbReference type="PANTHER" id="PTHR48111">
    <property type="entry name" value="REGULATOR OF RPOS"/>
    <property type="match status" value="1"/>
</dbReference>
<dbReference type="Gene3D" id="1.10.10.10">
    <property type="entry name" value="Winged helix-like DNA-binding domain superfamily/Winged helix DNA-binding domain"/>
    <property type="match status" value="1"/>
</dbReference>
<keyword evidence="3 5" id="KW-0238">DNA-binding</keyword>